<dbReference type="AlphaFoldDB" id="A0A0D9XZ16"/>
<proteinExistence type="predicted"/>
<evidence type="ECO:0000313" key="1">
    <source>
        <dbReference type="EnsemblPlants" id="LPERR12G09100.1"/>
    </source>
</evidence>
<reference evidence="1 2" key="1">
    <citation type="submission" date="2012-08" db="EMBL/GenBank/DDBJ databases">
        <title>Oryza genome evolution.</title>
        <authorList>
            <person name="Wing R.A."/>
        </authorList>
    </citation>
    <scope>NUCLEOTIDE SEQUENCE</scope>
</reference>
<dbReference type="Proteomes" id="UP000032180">
    <property type="component" value="Chromosome 12"/>
</dbReference>
<protein>
    <submittedName>
        <fullName evidence="1">Uncharacterized protein</fullName>
    </submittedName>
</protein>
<dbReference type="EnsemblPlants" id="LPERR12G09100.1">
    <property type="protein sequence ID" value="LPERR12G09100.1"/>
    <property type="gene ID" value="LPERR12G09100"/>
</dbReference>
<reference evidence="2" key="2">
    <citation type="submission" date="2013-12" db="EMBL/GenBank/DDBJ databases">
        <authorList>
            <person name="Yu Y."/>
            <person name="Lee S."/>
            <person name="de Baynast K."/>
            <person name="Wissotski M."/>
            <person name="Liu L."/>
            <person name="Talag J."/>
            <person name="Goicoechea J."/>
            <person name="Angelova A."/>
            <person name="Jetty R."/>
            <person name="Kudrna D."/>
            <person name="Golser W."/>
            <person name="Rivera L."/>
            <person name="Zhang J."/>
            <person name="Wing R."/>
        </authorList>
    </citation>
    <scope>NUCLEOTIDE SEQUENCE</scope>
</reference>
<sequence length="221" mass="24609">MVNVELSNPVQQSAARKFYMGGGLGGPPSNFSPSLVEPWIPKLLQEYHNSFTSAVDTNKDDKNIQAGQGEIARAFVKNSIPSSSGQCAAPFTGGQKRKLSNWSTLSAEENILFPFPRIRTHASTWPSTRDRISNSTCYPFAKSVISSAEENRNAKACLVPRNFQFCCGYRTPGTSSSQSVLQSTSNLSPNFVRERTIFFWRQHKPAPNQRRLLSILLRLLH</sequence>
<accession>A0A0D9XZ16</accession>
<dbReference type="Gramene" id="LPERR12G09100.1">
    <property type="protein sequence ID" value="LPERR12G09100.1"/>
    <property type="gene ID" value="LPERR12G09100"/>
</dbReference>
<evidence type="ECO:0000313" key="2">
    <source>
        <dbReference type="Proteomes" id="UP000032180"/>
    </source>
</evidence>
<dbReference type="HOGENOM" id="CLU_1252242_0_0_1"/>
<reference evidence="1" key="3">
    <citation type="submission" date="2015-04" db="UniProtKB">
        <authorList>
            <consortium name="EnsemblPlants"/>
        </authorList>
    </citation>
    <scope>IDENTIFICATION</scope>
</reference>
<keyword evidence="2" id="KW-1185">Reference proteome</keyword>
<organism evidence="1 2">
    <name type="scientific">Leersia perrieri</name>
    <dbReference type="NCBI Taxonomy" id="77586"/>
    <lineage>
        <taxon>Eukaryota</taxon>
        <taxon>Viridiplantae</taxon>
        <taxon>Streptophyta</taxon>
        <taxon>Embryophyta</taxon>
        <taxon>Tracheophyta</taxon>
        <taxon>Spermatophyta</taxon>
        <taxon>Magnoliopsida</taxon>
        <taxon>Liliopsida</taxon>
        <taxon>Poales</taxon>
        <taxon>Poaceae</taxon>
        <taxon>BOP clade</taxon>
        <taxon>Oryzoideae</taxon>
        <taxon>Oryzeae</taxon>
        <taxon>Oryzinae</taxon>
        <taxon>Leersia</taxon>
    </lineage>
</organism>
<name>A0A0D9XZ16_9ORYZ</name>